<dbReference type="Gene3D" id="3.40.50.1820">
    <property type="entry name" value="alpha/beta hydrolase"/>
    <property type="match status" value="1"/>
</dbReference>
<dbReference type="GO" id="GO:0016020">
    <property type="term" value="C:membrane"/>
    <property type="evidence" value="ECO:0007669"/>
    <property type="project" value="TreeGrafter"/>
</dbReference>
<name>A0A5J6WGI9_MORMI</name>
<evidence type="ECO:0000313" key="2">
    <source>
        <dbReference type="EMBL" id="QFI37077.1"/>
    </source>
</evidence>
<dbReference type="Proteomes" id="UP000327424">
    <property type="component" value="Chromosome"/>
</dbReference>
<dbReference type="PANTHER" id="PTHR43798">
    <property type="entry name" value="MONOACYLGLYCEROL LIPASE"/>
    <property type="match status" value="1"/>
</dbReference>
<dbReference type="InterPro" id="IPR000073">
    <property type="entry name" value="AB_hydrolase_1"/>
</dbReference>
<dbReference type="RefSeq" id="WP_019439311.1">
    <property type="nucleotide sequence ID" value="NZ_ALOE01000001.1"/>
</dbReference>
<dbReference type="InterPro" id="IPR050266">
    <property type="entry name" value="AB_hydrolase_sf"/>
</dbReference>
<dbReference type="AlphaFoldDB" id="A0A5J6WGI9"/>
<dbReference type="Pfam" id="PF12697">
    <property type="entry name" value="Abhydrolase_6"/>
    <property type="match status" value="1"/>
</dbReference>
<reference evidence="2 3" key="1">
    <citation type="submission" date="2019-09" db="EMBL/GenBank/DDBJ databases">
        <title>Hybrid Assembly of the complete Genome of the Deep-Sea Bacterium Moritella marina from long Nanopore and Illumina reads.</title>
        <authorList>
            <person name="Magin S."/>
            <person name="Georgoulis A."/>
            <person name="Papadimitriou K."/>
            <person name="Iliakis G."/>
            <person name="Vorgias C.E."/>
        </authorList>
    </citation>
    <scope>NUCLEOTIDE SEQUENCE [LARGE SCALE GENOMIC DNA]</scope>
    <source>
        <strain evidence="2 3">MP-1</strain>
    </source>
</reference>
<accession>A0A5J6WGI9</accession>
<dbReference type="GO" id="GO:0016787">
    <property type="term" value="F:hydrolase activity"/>
    <property type="evidence" value="ECO:0007669"/>
    <property type="project" value="UniProtKB-KW"/>
</dbReference>
<proteinExistence type="predicted"/>
<dbReference type="SUPFAM" id="SSF53474">
    <property type="entry name" value="alpha/beta-Hydrolases"/>
    <property type="match status" value="1"/>
</dbReference>
<keyword evidence="3" id="KW-1185">Reference proteome</keyword>
<dbReference type="KEGG" id="mmaa:FR932_04160"/>
<dbReference type="PANTHER" id="PTHR43798:SF33">
    <property type="entry name" value="HYDROLASE, PUTATIVE (AFU_ORTHOLOGUE AFUA_2G14860)-RELATED"/>
    <property type="match status" value="1"/>
</dbReference>
<dbReference type="OrthoDB" id="6117067at2"/>
<feature type="domain" description="AB hydrolase-1" evidence="1">
    <location>
        <begin position="40"/>
        <end position="274"/>
    </location>
</feature>
<gene>
    <name evidence="2" type="ORF">FR932_04160</name>
</gene>
<protein>
    <submittedName>
        <fullName evidence="2">Alpha/beta hydrolase</fullName>
    </submittedName>
</protein>
<organism evidence="2 3">
    <name type="scientific">Moritella marina ATCC 15381</name>
    <dbReference type="NCBI Taxonomy" id="1202962"/>
    <lineage>
        <taxon>Bacteria</taxon>
        <taxon>Pseudomonadati</taxon>
        <taxon>Pseudomonadota</taxon>
        <taxon>Gammaproteobacteria</taxon>
        <taxon>Alteromonadales</taxon>
        <taxon>Moritellaceae</taxon>
        <taxon>Moritella</taxon>
    </lineage>
</organism>
<dbReference type="InterPro" id="IPR029058">
    <property type="entry name" value="AB_hydrolase_fold"/>
</dbReference>
<sequence length="282" mass="31100">MDNSTNAYNTKLKNNINSSHEHALTPCYYEQQGSNNNSPIVFIHGSYASTSTWKKIVQQLALTHHCISIKLPGHCGMPDPDDFNAPNISTELDIIESVIAELTNQPIHLIGHSFGGVVALALALKGSVNITQLTLFEPVSTWVFKSVGDLDMTAQVNTFIQDYRESISNNEVYACGQVIDFWGGKGSFEPLPDFIKDGMKPLTNNNNRHWSLCENTYHHRSALNALTIPTKLICGSASNPIAQKIVQYLSHELSNAKQYSITGASHFLVTSHANQCIDIIND</sequence>
<evidence type="ECO:0000259" key="1">
    <source>
        <dbReference type="Pfam" id="PF12697"/>
    </source>
</evidence>
<dbReference type="EMBL" id="CP044399">
    <property type="protein sequence ID" value="QFI37077.1"/>
    <property type="molecule type" value="Genomic_DNA"/>
</dbReference>
<keyword evidence="2" id="KW-0378">Hydrolase</keyword>
<evidence type="ECO:0000313" key="3">
    <source>
        <dbReference type="Proteomes" id="UP000327424"/>
    </source>
</evidence>